<dbReference type="EMBL" id="QOCW01000035">
    <property type="protein sequence ID" value="RBW67510.1"/>
    <property type="molecule type" value="Genomic_DNA"/>
</dbReference>
<evidence type="ECO:0000256" key="16">
    <source>
        <dbReference type="SAM" id="Phobius"/>
    </source>
</evidence>
<dbReference type="InterPro" id="IPR017441">
    <property type="entry name" value="Protein_kinase_ATP_BS"/>
</dbReference>
<dbReference type="GO" id="GO:0005524">
    <property type="term" value="F:ATP binding"/>
    <property type="evidence" value="ECO:0007669"/>
    <property type="project" value="UniProtKB-UniRule"/>
</dbReference>
<comment type="catalytic activity">
    <reaction evidence="11">
        <text>L-seryl-[protein] + ATP = O-phospho-L-seryl-[protein] + ADP + H(+)</text>
        <dbReference type="Rhea" id="RHEA:17989"/>
        <dbReference type="Rhea" id="RHEA-COMP:9863"/>
        <dbReference type="Rhea" id="RHEA-COMP:11604"/>
        <dbReference type="ChEBI" id="CHEBI:15378"/>
        <dbReference type="ChEBI" id="CHEBI:29999"/>
        <dbReference type="ChEBI" id="CHEBI:30616"/>
        <dbReference type="ChEBI" id="CHEBI:83421"/>
        <dbReference type="ChEBI" id="CHEBI:456216"/>
        <dbReference type="EC" id="2.7.11.1"/>
    </reaction>
</comment>
<dbReference type="EC" id="2.7.11.1" evidence="2"/>
<dbReference type="GO" id="GO:0004674">
    <property type="term" value="F:protein serine/threonine kinase activity"/>
    <property type="evidence" value="ECO:0007669"/>
    <property type="project" value="UniProtKB-KW"/>
</dbReference>
<evidence type="ECO:0000259" key="17">
    <source>
        <dbReference type="PROSITE" id="PS50011"/>
    </source>
</evidence>
<dbReference type="PROSITE" id="PS00108">
    <property type="entry name" value="PROTEIN_KINASE_ST"/>
    <property type="match status" value="1"/>
</dbReference>
<feature type="domain" description="PASTA" evidence="18">
    <location>
        <begin position="435"/>
        <end position="502"/>
    </location>
</feature>
<evidence type="ECO:0000256" key="9">
    <source>
        <dbReference type="ARBA" id="ARBA00022968"/>
    </source>
</evidence>
<sequence length="689" mass="77748">MIGKRINDRYKLLKRIGDGGMAIVYQAHDLILDRIVAVKILRSEFSNDEQFIKRFHREAESATSLDHSNIVSIYDVGEEEDTYFIVMEYVEGKTLKDLIKEQGRIPVEESLAIMKQITSAIAHAHEHHIIHRDIKPHNILLNTEGEAKVTDFGIAMAMTSATITHTNSVLGSVHYFSPEQARGGITNEKSDIYSLGIVLYEMVTGELPFSGESPVTVALKHLQEEVKSPKALNPIIPQSVENIIYKALAKDPFHRYGSVYEMEEDINTALSPSRIEEPKYEPPSDDEEATKVLTPISPKMSVHSEAQTKPAQVEKRDIKKQESSSEGKPKLSTKPWKRMLLFLLLFFFLFGGAAVAAITFIPGFFKGEEVTVPDVRDMSYTEAYETIRDLGLTPKRQEEFHDEVEAGKVFQQDPLPNTVVKKKETTMVTLFVSKGKEKEPLEDYIGKDYETTKNIIEGSYEDVVWMGVSTADHPEGVIFEQSPEAGTMVVPENTSLILKYSTGQDTITIPNFTDWGVDQVRETLNLQDIELVTQEARYSDTIKEGYIIDQDPAPGTELAKGSQVKVVVSKGPEPRLEEKEKEKEQDDKKEKTEKKLETIKRIINLNVEIPESEEEKEYALKITYKDSTTSEGVLVEEEKITATKQFILPLEVKEGDKASYAVFINGEEVSTKSYTYDELKTIKKQEEGT</sequence>
<dbReference type="GO" id="GO:0009847">
    <property type="term" value="P:spore germination"/>
    <property type="evidence" value="ECO:0007669"/>
    <property type="project" value="UniProtKB-ARBA"/>
</dbReference>
<evidence type="ECO:0000256" key="6">
    <source>
        <dbReference type="ARBA" id="ARBA00022741"/>
    </source>
</evidence>
<feature type="domain" description="PASTA" evidence="18">
    <location>
        <begin position="503"/>
        <end position="570"/>
    </location>
</feature>
<dbReference type="PANTHER" id="PTHR43289:SF34">
    <property type="entry name" value="SERINE_THREONINE-PROTEIN KINASE YBDM-RELATED"/>
    <property type="match status" value="1"/>
</dbReference>
<comment type="subunit">
    <text evidence="1">Homodimer.</text>
</comment>
<proteinExistence type="predicted"/>
<dbReference type="NCBIfam" id="NF033483">
    <property type="entry name" value="PknB_PASTA_kin"/>
    <property type="match status" value="1"/>
</dbReference>
<dbReference type="Gene3D" id="1.10.510.10">
    <property type="entry name" value="Transferase(Phosphotransferase) domain 1"/>
    <property type="match status" value="1"/>
</dbReference>
<gene>
    <name evidence="19" type="primary">pknB</name>
    <name evidence="19" type="ORF">DS031_21750</name>
</gene>
<dbReference type="Proteomes" id="UP000253314">
    <property type="component" value="Unassembled WGS sequence"/>
</dbReference>
<dbReference type="OrthoDB" id="9788659at2"/>
<evidence type="ECO:0000256" key="1">
    <source>
        <dbReference type="ARBA" id="ARBA00011738"/>
    </source>
</evidence>
<dbReference type="CDD" id="cd06577">
    <property type="entry name" value="PASTA_pknB"/>
    <property type="match status" value="3"/>
</dbReference>
<evidence type="ECO:0000313" key="19">
    <source>
        <dbReference type="EMBL" id="RBW67510.1"/>
    </source>
</evidence>
<feature type="domain" description="PASTA" evidence="18">
    <location>
        <begin position="367"/>
        <end position="434"/>
    </location>
</feature>
<feature type="region of interest" description="Disordered" evidence="15">
    <location>
        <begin position="295"/>
        <end position="332"/>
    </location>
</feature>
<feature type="region of interest" description="Disordered" evidence="15">
    <location>
        <begin position="570"/>
        <end position="593"/>
    </location>
</feature>
<dbReference type="InterPro" id="IPR005543">
    <property type="entry name" value="PASTA_dom"/>
</dbReference>
<dbReference type="Gene3D" id="2.60.40.2560">
    <property type="match status" value="1"/>
</dbReference>
<keyword evidence="16" id="KW-1133">Transmembrane helix</keyword>
<keyword evidence="8 14" id="KW-0067">ATP-binding</keyword>
<dbReference type="Pfam" id="PF00069">
    <property type="entry name" value="Pkinase"/>
    <property type="match status" value="1"/>
</dbReference>
<dbReference type="InterPro" id="IPR008271">
    <property type="entry name" value="Ser/Thr_kinase_AS"/>
</dbReference>
<dbReference type="PROSITE" id="PS50011">
    <property type="entry name" value="PROTEIN_KINASE_DOM"/>
    <property type="match status" value="1"/>
</dbReference>
<keyword evidence="20" id="KW-1185">Reference proteome</keyword>
<evidence type="ECO:0000313" key="20">
    <source>
        <dbReference type="Proteomes" id="UP000253314"/>
    </source>
</evidence>
<dbReference type="RefSeq" id="WP_113808272.1">
    <property type="nucleotide sequence ID" value="NZ_QOCW01000035.1"/>
</dbReference>
<dbReference type="SUPFAM" id="SSF56112">
    <property type="entry name" value="Protein kinase-like (PK-like)"/>
    <property type="match status" value="1"/>
</dbReference>
<dbReference type="PROSITE" id="PS51178">
    <property type="entry name" value="PASTA"/>
    <property type="match status" value="3"/>
</dbReference>
<keyword evidence="3" id="KW-0723">Serine/threonine-protein kinase</keyword>
<accession>A0A366XMC4</accession>
<dbReference type="AlphaFoldDB" id="A0A366XMC4"/>
<dbReference type="InterPro" id="IPR011009">
    <property type="entry name" value="Kinase-like_dom_sf"/>
</dbReference>
<comment type="catalytic activity">
    <reaction evidence="10">
        <text>L-threonyl-[protein] + ATP = O-phospho-L-threonyl-[protein] + ADP + H(+)</text>
        <dbReference type="Rhea" id="RHEA:46608"/>
        <dbReference type="Rhea" id="RHEA-COMP:11060"/>
        <dbReference type="Rhea" id="RHEA-COMP:11605"/>
        <dbReference type="ChEBI" id="CHEBI:15378"/>
        <dbReference type="ChEBI" id="CHEBI:30013"/>
        <dbReference type="ChEBI" id="CHEBI:30616"/>
        <dbReference type="ChEBI" id="CHEBI:61977"/>
        <dbReference type="ChEBI" id="CHEBI:456216"/>
        <dbReference type="EC" id="2.7.11.1"/>
    </reaction>
</comment>
<feature type="compositionally biased region" description="Basic and acidic residues" evidence="15">
    <location>
        <begin position="572"/>
        <end position="593"/>
    </location>
</feature>
<dbReference type="FunFam" id="3.30.200.20:FF:000035">
    <property type="entry name" value="Serine/threonine protein kinase Stk1"/>
    <property type="match status" value="1"/>
</dbReference>
<evidence type="ECO:0000256" key="12">
    <source>
        <dbReference type="ARBA" id="ARBA00060432"/>
    </source>
</evidence>
<keyword evidence="7 19" id="KW-0418">Kinase</keyword>
<dbReference type="GO" id="GO:0071224">
    <property type="term" value="P:cellular response to peptidoglycan"/>
    <property type="evidence" value="ECO:0007669"/>
    <property type="project" value="UniProtKB-ARBA"/>
</dbReference>
<keyword evidence="9" id="KW-0735">Signal-anchor</keyword>
<feature type="transmembrane region" description="Helical" evidence="16">
    <location>
        <begin position="340"/>
        <end position="365"/>
    </location>
</feature>
<evidence type="ECO:0000256" key="3">
    <source>
        <dbReference type="ARBA" id="ARBA00022527"/>
    </source>
</evidence>
<keyword evidence="6 14" id="KW-0547">Nucleotide-binding</keyword>
<keyword evidence="4" id="KW-0309">Germination</keyword>
<keyword evidence="16" id="KW-0472">Membrane</keyword>
<evidence type="ECO:0000256" key="15">
    <source>
        <dbReference type="SAM" id="MobiDB-lite"/>
    </source>
</evidence>
<evidence type="ECO:0000256" key="13">
    <source>
        <dbReference type="ARBA" id="ARBA00070041"/>
    </source>
</evidence>
<evidence type="ECO:0000256" key="14">
    <source>
        <dbReference type="PROSITE-ProRule" id="PRU10141"/>
    </source>
</evidence>
<evidence type="ECO:0000259" key="18">
    <source>
        <dbReference type="PROSITE" id="PS51178"/>
    </source>
</evidence>
<evidence type="ECO:0000256" key="8">
    <source>
        <dbReference type="ARBA" id="ARBA00022840"/>
    </source>
</evidence>
<feature type="compositionally biased region" description="Basic and acidic residues" evidence="15">
    <location>
        <begin position="312"/>
        <end position="329"/>
    </location>
</feature>
<dbReference type="PROSITE" id="PS00107">
    <property type="entry name" value="PROTEIN_KINASE_ATP"/>
    <property type="match status" value="1"/>
</dbReference>
<evidence type="ECO:0000256" key="10">
    <source>
        <dbReference type="ARBA" id="ARBA00047899"/>
    </source>
</evidence>
<protein>
    <recommendedName>
        <fullName evidence="13">Serine/threonine-protein kinase PrkC</fullName>
        <ecNumber evidence="2">2.7.11.1</ecNumber>
    </recommendedName>
</protein>
<dbReference type="SMART" id="SM00220">
    <property type="entry name" value="S_TKc"/>
    <property type="match status" value="1"/>
</dbReference>
<evidence type="ECO:0000256" key="4">
    <source>
        <dbReference type="ARBA" id="ARBA00022544"/>
    </source>
</evidence>
<dbReference type="Gene3D" id="3.30.200.20">
    <property type="entry name" value="Phosphorylase Kinase, domain 1"/>
    <property type="match status" value="1"/>
</dbReference>
<organism evidence="19 20">
    <name type="scientific">Bacillus taeanensis</name>
    <dbReference type="NCBI Taxonomy" id="273032"/>
    <lineage>
        <taxon>Bacteria</taxon>
        <taxon>Bacillati</taxon>
        <taxon>Bacillota</taxon>
        <taxon>Bacilli</taxon>
        <taxon>Bacillales</taxon>
        <taxon>Bacillaceae</taxon>
        <taxon>Bacillus</taxon>
    </lineage>
</organism>
<dbReference type="Gene3D" id="3.30.10.20">
    <property type="match status" value="3"/>
</dbReference>
<feature type="domain" description="Protein kinase" evidence="17">
    <location>
        <begin position="10"/>
        <end position="270"/>
    </location>
</feature>
<feature type="binding site" evidence="14">
    <location>
        <position position="39"/>
    </location>
    <ligand>
        <name>ATP</name>
        <dbReference type="ChEBI" id="CHEBI:30616"/>
    </ligand>
</feature>
<keyword evidence="5" id="KW-0808">Transferase</keyword>
<dbReference type="PANTHER" id="PTHR43289">
    <property type="entry name" value="MITOGEN-ACTIVATED PROTEIN KINASE KINASE KINASE 20-RELATED"/>
    <property type="match status" value="1"/>
</dbReference>
<evidence type="ECO:0000256" key="11">
    <source>
        <dbReference type="ARBA" id="ARBA00048679"/>
    </source>
</evidence>
<comment type="subcellular location">
    <subcellularLocation>
        <location evidence="12">Spore membrane</location>
        <topology evidence="12">Single-pass type II membrane protein</topology>
    </subcellularLocation>
</comment>
<comment type="caution">
    <text evidence="19">The sequence shown here is derived from an EMBL/GenBank/DDBJ whole genome shotgun (WGS) entry which is preliminary data.</text>
</comment>
<dbReference type="Pfam" id="PF03793">
    <property type="entry name" value="PASTA"/>
    <property type="match status" value="3"/>
</dbReference>
<dbReference type="SMART" id="SM00740">
    <property type="entry name" value="PASTA"/>
    <property type="match status" value="3"/>
</dbReference>
<name>A0A366XMC4_9BACI</name>
<keyword evidence="16" id="KW-0812">Transmembrane</keyword>
<evidence type="ECO:0000256" key="5">
    <source>
        <dbReference type="ARBA" id="ARBA00022679"/>
    </source>
</evidence>
<dbReference type="InterPro" id="IPR000719">
    <property type="entry name" value="Prot_kinase_dom"/>
</dbReference>
<dbReference type="SUPFAM" id="SSF54184">
    <property type="entry name" value="Penicillin-binding protein 2x (pbp-2x), c-terminal domain"/>
    <property type="match status" value="2"/>
</dbReference>
<reference evidence="19 20" key="1">
    <citation type="submission" date="2018-07" db="EMBL/GenBank/DDBJ databases">
        <title>Lottiidibacillus patelloidae gen. nov., sp. nov., isolated from the intestinal tract of a marine limpet and the reclassification of B. taeanensis BH030017T, B. algicola KMM 3737T and B. hwajinpoensis SW-72T as genus Lottiidibacillus.</title>
        <authorList>
            <person name="Liu R."/>
            <person name="Huang Z."/>
        </authorList>
    </citation>
    <scope>NUCLEOTIDE SEQUENCE [LARGE SCALE GENOMIC DNA]</scope>
    <source>
        <strain evidence="19 20">BH030017</strain>
    </source>
</reference>
<dbReference type="FunFam" id="1.10.510.10:FF:000021">
    <property type="entry name" value="Serine/threonine protein kinase"/>
    <property type="match status" value="1"/>
</dbReference>
<dbReference type="CDD" id="cd14014">
    <property type="entry name" value="STKc_PknB_like"/>
    <property type="match status" value="1"/>
</dbReference>
<evidence type="ECO:0000256" key="2">
    <source>
        <dbReference type="ARBA" id="ARBA00012513"/>
    </source>
</evidence>
<evidence type="ECO:0000256" key="7">
    <source>
        <dbReference type="ARBA" id="ARBA00022777"/>
    </source>
</evidence>
<dbReference type="GO" id="GO:0007165">
    <property type="term" value="P:signal transduction"/>
    <property type="evidence" value="ECO:0007669"/>
    <property type="project" value="UniProtKB-ARBA"/>
</dbReference>